<sequence length="323" mass="35251">MFDLNPHFSNNPNQKPNHKFVGWNNSTFPNHHGNYNHRNRFNGGGASGSGAAAGGIQFRLETMDEDSGVCSPPLWRSLSPPDSPVRFNNQRPLSPSSRAQAIARGQREIMEMVENMPETSYELSLKDIVEQRRELVTDVSVDETQSMEEGEERSILSSGQTGSQRRTKSKKGSVKRQESNKSGRVIVKNGSINHNKGLMINMFFPFTFGSKQRNSIRTSTSFGNSSNHGAGVKFSPKPELLDKSAGGGGDGRDRWWKKFTGSSDNESLGITSSSSESTGRSGSSGSSGSSAADSLHSNSARKDNGCSKGCWSFFPSRKRRSKS</sequence>
<dbReference type="Proteomes" id="UP001177003">
    <property type="component" value="Chromosome 1"/>
</dbReference>
<feature type="compositionally biased region" description="Basic residues" evidence="1">
    <location>
        <begin position="165"/>
        <end position="174"/>
    </location>
</feature>
<feature type="compositionally biased region" description="Low complexity" evidence="1">
    <location>
        <begin position="267"/>
        <end position="298"/>
    </location>
</feature>
<dbReference type="AlphaFoldDB" id="A0AA35Y673"/>
<feature type="compositionally biased region" description="Polar residues" evidence="1">
    <location>
        <begin position="155"/>
        <end position="164"/>
    </location>
</feature>
<protein>
    <submittedName>
        <fullName evidence="2">Uncharacterized protein</fullName>
    </submittedName>
</protein>
<gene>
    <name evidence="2" type="ORF">LSALG_LOCUS7182</name>
</gene>
<dbReference type="EMBL" id="OX465077">
    <property type="protein sequence ID" value="CAI9266640.1"/>
    <property type="molecule type" value="Genomic_DNA"/>
</dbReference>
<name>A0AA35Y673_LACSI</name>
<dbReference type="PANTHER" id="PTHR34193:SF1">
    <property type="entry name" value="EXPRESSED PROTEIN"/>
    <property type="match status" value="1"/>
</dbReference>
<reference evidence="2" key="1">
    <citation type="submission" date="2023-04" db="EMBL/GenBank/DDBJ databases">
        <authorList>
            <person name="Vijverberg K."/>
            <person name="Xiong W."/>
            <person name="Schranz E."/>
        </authorList>
    </citation>
    <scope>NUCLEOTIDE SEQUENCE</scope>
</reference>
<feature type="compositionally biased region" description="Polar residues" evidence="1">
    <location>
        <begin position="218"/>
        <end position="228"/>
    </location>
</feature>
<keyword evidence="3" id="KW-1185">Reference proteome</keyword>
<proteinExistence type="predicted"/>
<evidence type="ECO:0000313" key="3">
    <source>
        <dbReference type="Proteomes" id="UP001177003"/>
    </source>
</evidence>
<feature type="region of interest" description="Disordered" evidence="1">
    <location>
        <begin position="139"/>
        <end position="189"/>
    </location>
</feature>
<feature type="region of interest" description="Disordered" evidence="1">
    <location>
        <begin position="218"/>
        <end position="323"/>
    </location>
</feature>
<dbReference type="PANTHER" id="PTHR34193">
    <property type="entry name" value="OS11G0199801 PROTEIN"/>
    <property type="match status" value="1"/>
</dbReference>
<evidence type="ECO:0000313" key="2">
    <source>
        <dbReference type="EMBL" id="CAI9266640.1"/>
    </source>
</evidence>
<organism evidence="2 3">
    <name type="scientific">Lactuca saligna</name>
    <name type="common">Willowleaf lettuce</name>
    <dbReference type="NCBI Taxonomy" id="75948"/>
    <lineage>
        <taxon>Eukaryota</taxon>
        <taxon>Viridiplantae</taxon>
        <taxon>Streptophyta</taxon>
        <taxon>Embryophyta</taxon>
        <taxon>Tracheophyta</taxon>
        <taxon>Spermatophyta</taxon>
        <taxon>Magnoliopsida</taxon>
        <taxon>eudicotyledons</taxon>
        <taxon>Gunneridae</taxon>
        <taxon>Pentapetalae</taxon>
        <taxon>asterids</taxon>
        <taxon>campanulids</taxon>
        <taxon>Asterales</taxon>
        <taxon>Asteraceae</taxon>
        <taxon>Cichorioideae</taxon>
        <taxon>Cichorieae</taxon>
        <taxon>Lactucinae</taxon>
        <taxon>Lactuca</taxon>
    </lineage>
</organism>
<evidence type="ECO:0000256" key="1">
    <source>
        <dbReference type="SAM" id="MobiDB-lite"/>
    </source>
</evidence>
<accession>A0AA35Y673</accession>